<feature type="transmembrane region" description="Helical" evidence="1">
    <location>
        <begin position="198"/>
        <end position="218"/>
    </location>
</feature>
<organism evidence="2 3">
    <name type="scientific">Dactylosporangium cerinum</name>
    <dbReference type="NCBI Taxonomy" id="1434730"/>
    <lineage>
        <taxon>Bacteria</taxon>
        <taxon>Bacillati</taxon>
        <taxon>Actinomycetota</taxon>
        <taxon>Actinomycetes</taxon>
        <taxon>Micromonosporales</taxon>
        <taxon>Micromonosporaceae</taxon>
        <taxon>Dactylosporangium</taxon>
    </lineage>
</organism>
<comment type="caution">
    <text evidence="2">The sequence shown here is derived from an EMBL/GenBank/DDBJ whole genome shotgun (WGS) entry which is preliminary data.</text>
</comment>
<evidence type="ECO:0000313" key="3">
    <source>
        <dbReference type="Proteomes" id="UP001595912"/>
    </source>
</evidence>
<dbReference type="RefSeq" id="WP_380129461.1">
    <property type="nucleotide sequence ID" value="NZ_JBHSIU010000155.1"/>
</dbReference>
<dbReference type="InterPro" id="IPR009339">
    <property type="entry name" value="DUF998"/>
</dbReference>
<name>A0ABV9WJ82_9ACTN</name>
<dbReference type="Pfam" id="PF06197">
    <property type="entry name" value="DUF998"/>
    <property type="match status" value="1"/>
</dbReference>
<keyword evidence="1" id="KW-1133">Transmembrane helix</keyword>
<sequence length="237" mass="24882">MGNADPTSSCRLARLLAGAGSLWIACAVAIAVASELGRPSGIDLIHPTFSELIFTTPGAHLVGISMVMLSFASICIIFALIDCQAPTGRLGRTLIGVWSVALVVAAIFPPTPVGTPPVWYDTLHRYAALVGFVCLPLAGIRLARRFRTHARWRSTATVVRACSTASLLGIAAFVSTFVPTGQPVWLIGARQYSGITERLPLASNIALLATLAAAVFSASRPRQPASMRGCTPRATTG</sequence>
<feature type="transmembrane region" description="Helical" evidence="1">
    <location>
        <begin position="93"/>
        <end position="111"/>
    </location>
</feature>
<proteinExistence type="predicted"/>
<keyword evidence="1" id="KW-0472">Membrane</keyword>
<reference evidence="3" key="1">
    <citation type="journal article" date="2019" name="Int. J. Syst. Evol. Microbiol.">
        <title>The Global Catalogue of Microorganisms (GCM) 10K type strain sequencing project: providing services to taxonomists for standard genome sequencing and annotation.</title>
        <authorList>
            <consortium name="The Broad Institute Genomics Platform"/>
            <consortium name="The Broad Institute Genome Sequencing Center for Infectious Disease"/>
            <person name="Wu L."/>
            <person name="Ma J."/>
        </authorList>
    </citation>
    <scope>NUCLEOTIDE SEQUENCE [LARGE SCALE GENOMIC DNA]</scope>
    <source>
        <strain evidence="3">CGMCC 4.7152</strain>
    </source>
</reference>
<keyword evidence="3" id="KW-1185">Reference proteome</keyword>
<evidence type="ECO:0000313" key="2">
    <source>
        <dbReference type="EMBL" id="MFC5008760.1"/>
    </source>
</evidence>
<feature type="transmembrane region" description="Helical" evidence="1">
    <location>
        <begin position="12"/>
        <end position="33"/>
    </location>
</feature>
<gene>
    <name evidence="2" type="ORF">ACFPIJ_64480</name>
</gene>
<feature type="transmembrane region" description="Helical" evidence="1">
    <location>
        <begin position="155"/>
        <end position="178"/>
    </location>
</feature>
<keyword evidence="1" id="KW-0812">Transmembrane</keyword>
<dbReference type="EMBL" id="JBHSIU010000155">
    <property type="protein sequence ID" value="MFC5008760.1"/>
    <property type="molecule type" value="Genomic_DNA"/>
</dbReference>
<protein>
    <submittedName>
        <fullName evidence="2">DUF998 domain-containing protein</fullName>
    </submittedName>
</protein>
<dbReference type="Proteomes" id="UP001595912">
    <property type="component" value="Unassembled WGS sequence"/>
</dbReference>
<accession>A0ABV9WJ82</accession>
<evidence type="ECO:0000256" key="1">
    <source>
        <dbReference type="SAM" id="Phobius"/>
    </source>
</evidence>
<feature type="transmembrane region" description="Helical" evidence="1">
    <location>
        <begin position="59"/>
        <end position="81"/>
    </location>
</feature>
<feature type="transmembrane region" description="Helical" evidence="1">
    <location>
        <begin position="123"/>
        <end position="143"/>
    </location>
</feature>